<evidence type="ECO:0000313" key="3">
    <source>
        <dbReference type="EMBL" id="OTG26714.1"/>
    </source>
</evidence>
<dbReference type="InParanoid" id="A0A251UUE1"/>
<gene>
    <name evidence="3" type="ORF">HannXRQ_Chr05g0161721</name>
    <name evidence="2" type="ORF">HanXRQr2_Chr03g0097001</name>
</gene>
<dbReference type="EMBL" id="MNCJ02000318">
    <property type="protein sequence ID" value="KAF5813326.1"/>
    <property type="molecule type" value="Genomic_DNA"/>
</dbReference>
<sequence>MVTRFLQLLQMVFVSYVIRQPLLVMMVESGTSKAFMIKGLVASVSLHRRFAVCLMLFC</sequence>
<keyword evidence="4" id="KW-1185">Reference proteome</keyword>
<reference evidence="2 4" key="1">
    <citation type="journal article" date="2017" name="Nature">
        <title>The sunflower genome provides insights into oil metabolism, flowering and Asterid evolution.</title>
        <authorList>
            <person name="Badouin H."/>
            <person name="Gouzy J."/>
            <person name="Grassa C.J."/>
            <person name="Murat F."/>
            <person name="Staton S.E."/>
            <person name="Cottret L."/>
            <person name="Lelandais-Briere C."/>
            <person name="Owens G.L."/>
            <person name="Carrere S."/>
            <person name="Mayjonade B."/>
            <person name="Legrand L."/>
            <person name="Gill N."/>
            <person name="Kane N.C."/>
            <person name="Bowers J.E."/>
            <person name="Hubner S."/>
            <person name="Bellec A."/>
            <person name="Berard A."/>
            <person name="Berges H."/>
            <person name="Blanchet N."/>
            <person name="Boniface M.C."/>
            <person name="Brunel D."/>
            <person name="Catrice O."/>
            <person name="Chaidir N."/>
            <person name="Claudel C."/>
            <person name="Donnadieu C."/>
            <person name="Faraut T."/>
            <person name="Fievet G."/>
            <person name="Helmstetter N."/>
            <person name="King M."/>
            <person name="Knapp S.J."/>
            <person name="Lai Z."/>
            <person name="Le Paslier M.C."/>
            <person name="Lippi Y."/>
            <person name="Lorenzon L."/>
            <person name="Mandel J.R."/>
            <person name="Marage G."/>
            <person name="Marchand G."/>
            <person name="Marquand E."/>
            <person name="Bret-Mestries E."/>
            <person name="Morien E."/>
            <person name="Nambeesan S."/>
            <person name="Nguyen T."/>
            <person name="Pegot-Espagnet P."/>
            <person name="Pouilly N."/>
            <person name="Raftis F."/>
            <person name="Sallet E."/>
            <person name="Schiex T."/>
            <person name="Thomas J."/>
            <person name="Vandecasteele C."/>
            <person name="Vares D."/>
            <person name="Vear F."/>
            <person name="Vautrin S."/>
            <person name="Crespi M."/>
            <person name="Mangin B."/>
            <person name="Burke J.M."/>
            <person name="Salse J."/>
            <person name="Munos S."/>
            <person name="Vincourt P."/>
            <person name="Rieseberg L.H."/>
            <person name="Langlade N.B."/>
        </authorList>
    </citation>
    <scope>NUCLEOTIDE SEQUENCE [LARGE SCALE GENOMIC DNA]</scope>
    <source>
        <strain evidence="4">cv. SF193</strain>
        <tissue evidence="2">Leaves</tissue>
    </source>
</reference>
<feature type="chain" id="PRO_5012468158" evidence="1">
    <location>
        <begin position="20"/>
        <end position="58"/>
    </location>
</feature>
<proteinExistence type="predicted"/>
<protein>
    <submittedName>
        <fullName evidence="3">Uncharacterized protein</fullName>
    </submittedName>
</protein>
<name>A0A251UUE1_HELAN</name>
<evidence type="ECO:0000256" key="1">
    <source>
        <dbReference type="SAM" id="SignalP"/>
    </source>
</evidence>
<reference evidence="2" key="3">
    <citation type="submission" date="2020-06" db="EMBL/GenBank/DDBJ databases">
        <title>Helianthus annuus Genome sequencing and assembly Release 2.</title>
        <authorList>
            <person name="Gouzy J."/>
            <person name="Langlade N."/>
            <person name="Munos S."/>
        </authorList>
    </citation>
    <scope>NUCLEOTIDE SEQUENCE</scope>
    <source>
        <tissue evidence="2">Leaves</tissue>
    </source>
</reference>
<reference evidence="3" key="2">
    <citation type="submission" date="2017-02" db="EMBL/GenBank/DDBJ databases">
        <title>Sunflower complete genome.</title>
        <authorList>
            <person name="Langlade N."/>
            <person name="Munos S."/>
        </authorList>
    </citation>
    <scope>NUCLEOTIDE SEQUENCE [LARGE SCALE GENOMIC DNA]</scope>
    <source>
        <tissue evidence="3">Leaves</tissue>
    </source>
</reference>
<keyword evidence="1" id="KW-0732">Signal</keyword>
<evidence type="ECO:0000313" key="4">
    <source>
        <dbReference type="Proteomes" id="UP000215914"/>
    </source>
</evidence>
<organism evidence="3 4">
    <name type="scientific">Helianthus annuus</name>
    <name type="common">Common sunflower</name>
    <dbReference type="NCBI Taxonomy" id="4232"/>
    <lineage>
        <taxon>Eukaryota</taxon>
        <taxon>Viridiplantae</taxon>
        <taxon>Streptophyta</taxon>
        <taxon>Embryophyta</taxon>
        <taxon>Tracheophyta</taxon>
        <taxon>Spermatophyta</taxon>
        <taxon>Magnoliopsida</taxon>
        <taxon>eudicotyledons</taxon>
        <taxon>Gunneridae</taxon>
        <taxon>Pentapetalae</taxon>
        <taxon>asterids</taxon>
        <taxon>campanulids</taxon>
        <taxon>Asterales</taxon>
        <taxon>Asteraceae</taxon>
        <taxon>Asteroideae</taxon>
        <taxon>Heliantheae alliance</taxon>
        <taxon>Heliantheae</taxon>
        <taxon>Helianthus</taxon>
    </lineage>
</organism>
<feature type="signal peptide" evidence="1">
    <location>
        <begin position="1"/>
        <end position="19"/>
    </location>
</feature>
<dbReference type="AlphaFoldDB" id="A0A251UUE1"/>
<dbReference type="Gramene" id="mRNA:HanXRQr2_Chr03g0097001">
    <property type="protein sequence ID" value="mRNA:HanXRQr2_Chr03g0097001"/>
    <property type="gene ID" value="HanXRQr2_Chr03g0097001"/>
</dbReference>
<evidence type="ECO:0000313" key="2">
    <source>
        <dbReference type="EMBL" id="KAF5813326.1"/>
    </source>
</evidence>
<accession>A0A251UUE1</accession>
<dbReference type="EMBL" id="CM007894">
    <property type="protein sequence ID" value="OTG26714.1"/>
    <property type="molecule type" value="Genomic_DNA"/>
</dbReference>
<dbReference type="Proteomes" id="UP000215914">
    <property type="component" value="Chromosome 5"/>
</dbReference>